<keyword evidence="1" id="KW-1133">Transmembrane helix</keyword>
<proteinExistence type="predicted"/>
<evidence type="ECO:0000256" key="1">
    <source>
        <dbReference type="SAM" id="Phobius"/>
    </source>
</evidence>
<evidence type="ECO:0000313" key="2">
    <source>
        <dbReference type="EMBL" id="GBN80558.1"/>
    </source>
</evidence>
<evidence type="ECO:0000313" key="3">
    <source>
        <dbReference type="Proteomes" id="UP000499080"/>
    </source>
</evidence>
<keyword evidence="1" id="KW-0812">Transmembrane</keyword>
<keyword evidence="1" id="KW-0472">Membrane</keyword>
<dbReference type="AlphaFoldDB" id="A0A4Y2RXK7"/>
<dbReference type="EMBL" id="BGPR01018949">
    <property type="protein sequence ID" value="GBN80558.1"/>
    <property type="molecule type" value="Genomic_DNA"/>
</dbReference>
<reference evidence="2 3" key="1">
    <citation type="journal article" date="2019" name="Sci. Rep.">
        <title>Orb-weaving spider Araneus ventricosus genome elucidates the spidroin gene catalogue.</title>
        <authorList>
            <person name="Kono N."/>
            <person name="Nakamura H."/>
            <person name="Ohtoshi R."/>
            <person name="Moran D.A.P."/>
            <person name="Shinohara A."/>
            <person name="Yoshida Y."/>
            <person name="Fujiwara M."/>
            <person name="Mori M."/>
            <person name="Tomita M."/>
            <person name="Arakawa K."/>
        </authorList>
    </citation>
    <scope>NUCLEOTIDE SEQUENCE [LARGE SCALE GENOMIC DNA]</scope>
</reference>
<comment type="caution">
    <text evidence="2">The sequence shown here is derived from an EMBL/GenBank/DDBJ whole genome shotgun (WGS) entry which is preliminary data.</text>
</comment>
<feature type="transmembrane region" description="Helical" evidence="1">
    <location>
        <begin position="76"/>
        <end position="98"/>
    </location>
</feature>
<organism evidence="2 3">
    <name type="scientific">Araneus ventricosus</name>
    <name type="common">Orbweaver spider</name>
    <name type="synonym">Epeira ventricosa</name>
    <dbReference type="NCBI Taxonomy" id="182803"/>
    <lineage>
        <taxon>Eukaryota</taxon>
        <taxon>Metazoa</taxon>
        <taxon>Ecdysozoa</taxon>
        <taxon>Arthropoda</taxon>
        <taxon>Chelicerata</taxon>
        <taxon>Arachnida</taxon>
        <taxon>Araneae</taxon>
        <taxon>Araneomorphae</taxon>
        <taxon>Entelegynae</taxon>
        <taxon>Araneoidea</taxon>
        <taxon>Araneidae</taxon>
        <taxon>Araneus</taxon>
    </lineage>
</organism>
<sequence>MKFSSPVSTRVCIPCGPRGQDFLAPHQSSQVRLRKGSKFLVRYKHFIDGSSTLNKRPYRTRTFFNKLPNLKQSTDFTIRFVVLGISTCISSGFVSHVVGEDASLLTPADPGTPGME</sequence>
<accession>A0A4Y2RXK7</accession>
<gene>
    <name evidence="2" type="ORF">AVEN_115475_1</name>
</gene>
<name>A0A4Y2RXK7_ARAVE</name>
<keyword evidence="3" id="KW-1185">Reference proteome</keyword>
<dbReference type="Proteomes" id="UP000499080">
    <property type="component" value="Unassembled WGS sequence"/>
</dbReference>
<protein>
    <submittedName>
        <fullName evidence="2">Uncharacterized protein</fullName>
    </submittedName>
</protein>